<evidence type="ECO:0000256" key="2">
    <source>
        <dbReference type="SAM" id="Phobius"/>
    </source>
</evidence>
<feature type="transmembrane region" description="Helical" evidence="2">
    <location>
        <begin position="249"/>
        <end position="268"/>
    </location>
</feature>
<feature type="transmembrane region" description="Helical" evidence="2">
    <location>
        <begin position="62"/>
        <end position="85"/>
    </location>
</feature>
<feature type="compositionally biased region" description="Pro residues" evidence="1">
    <location>
        <begin position="219"/>
        <end position="233"/>
    </location>
</feature>
<keyword evidence="2" id="KW-0472">Membrane</keyword>
<organism evidence="3 4">
    <name type="scientific">Streptomyces botrytidirepellens</name>
    <dbReference type="NCBI Taxonomy" id="2486417"/>
    <lineage>
        <taxon>Bacteria</taxon>
        <taxon>Bacillati</taxon>
        <taxon>Actinomycetota</taxon>
        <taxon>Actinomycetes</taxon>
        <taxon>Kitasatosporales</taxon>
        <taxon>Streptomycetaceae</taxon>
        <taxon>Streptomyces</taxon>
    </lineage>
</organism>
<proteinExistence type="predicted"/>
<feature type="transmembrane region" description="Helical" evidence="2">
    <location>
        <begin position="280"/>
        <end position="298"/>
    </location>
</feature>
<evidence type="ECO:0008006" key="5">
    <source>
        <dbReference type="Google" id="ProtNLM"/>
    </source>
</evidence>
<feature type="transmembrane region" description="Helical" evidence="2">
    <location>
        <begin position="37"/>
        <end position="56"/>
    </location>
</feature>
<dbReference type="AlphaFoldDB" id="A0A3M8VWJ1"/>
<dbReference type="EMBL" id="RIBZ01000269">
    <property type="protein sequence ID" value="RNG22252.1"/>
    <property type="molecule type" value="Genomic_DNA"/>
</dbReference>
<comment type="caution">
    <text evidence="3">The sequence shown here is derived from an EMBL/GenBank/DDBJ whole genome shotgun (WGS) entry which is preliminary data.</text>
</comment>
<evidence type="ECO:0000313" key="4">
    <source>
        <dbReference type="Proteomes" id="UP000275401"/>
    </source>
</evidence>
<dbReference type="Proteomes" id="UP000275401">
    <property type="component" value="Unassembled WGS sequence"/>
</dbReference>
<name>A0A3M8VWJ1_9ACTN</name>
<feature type="region of interest" description="Disordered" evidence="1">
    <location>
        <begin position="214"/>
        <end position="238"/>
    </location>
</feature>
<sequence length="396" mass="41651">RREAALLAAAAEGPLPAPAADTVEWARPERGERRRQFTSRLVPLLMGLVALGVAAVPSDGAVPGRVAVINALAVLVLVWTAGSYWRVLRNPGVRWSVGPRGITAYDPWFGTTEMPADRIAGIVPQRVTEETPTGTTRTSVVLQFYGYDLSLLGTAHAGRIPPVELLAGLRSRGYRVIEDEHAPDGGSHRAPGRPPAPEYDAYASTAYASLASGAAHPAPARPAPQAPPPPPSPSGGEPVVVPLPAATRLWYYLGGVAAGAVVAAVLGFKLRHLVGGGMSWLVWGLPAGMATGALAGWFHDLRRPGVVLGPDGIRLAGRGGKGGTQWGHDRATIGGIAVEAYDNGERALYVWSPSGQVIRKESGHVPDAQELRRGCERAGLPWGRPDFGHWSPPPTP</sequence>
<reference evidence="3 4" key="1">
    <citation type="submission" date="2018-11" db="EMBL/GenBank/DDBJ databases">
        <title>The Potential of Streptomyces as Biocontrol Agents against the Tomato grey mould, Botrytis cinerea (Gray mold) Frontiers in Microbiology.</title>
        <authorList>
            <person name="Li D."/>
        </authorList>
    </citation>
    <scope>NUCLEOTIDE SEQUENCE [LARGE SCALE GENOMIC DNA]</scope>
    <source>
        <strain evidence="3 4">NEAU-LD23</strain>
    </source>
</reference>
<keyword evidence="2" id="KW-1133">Transmembrane helix</keyword>
<keyword evidence="2" id="KW-0812">Transmembrane</keyword>
<feature type="non-terminal residue" evidence="3">
    <location>
        <position position="1"/>
    </location>
</feature>
<keyword evidence="4" id="KW-1185">Reference proteome</keyword>
<evidence type="ECO:0000256" key="1">
    <source>
        <dbReference type="SAM" id="MobiDB-lite"/>
    </source>
</evidence>
<evidence type="ECO:0000313" key="3">
    <source>
        <dbReference type="EMBL" id="RNG22252.1"/>
    </source>
</evidence>
<gene>
    <name evidence="3" type="ORF">EEJ42_21120</name>
</gene>
<accession>A0A3M8VWJ1</accession>
<protein>
    <recommendedName>
        <fullName evidence="5">PH domain-containing protein</fullName>
    </recommendedName>
</protein>